<proteinExistence type="predicted"/>
<accession>A0A3M3X665</accession>
<keyword evidence="1" id="KW-0812">Transmembrane</keyword>
<keyword evidence="1" id="KW-0472">Membrane</keyword>
<gene>
    <name evidence="2" type="ORF">ALQ37_200068</name>
</gene>
<evidence type="ECO:0000313" key="2">
    <source>
        <dbReference type="EMBL" id="RMO65482.1"/>
    </source>
</evidence>
<sequence length="357" mass="40492">MGFIILIAGCVLFTMYGVYLPYLSHEHAAWSSFGSLLSGFFTLTGTVATIATLLFLAKQNKDQQKVTQAQLDSLTFERYINHRKLFTDQLNELVAIHKNTITFRDPSHLYNSIFTMNSPHHCEFSVPPVYDEDGDGTNHVGLLYRKLEGIKSALDLVQPEASDVEQLCHDLIDLSYDLLMIEPAGNRRVGDVMFRDSAYGFNIFALNEFIDPAVKIANMIFKFTNNPVIEGQLIQGNSSFVKEALLRTFFPRRTKSSLNVHDNIMGLSTFVWVYLVAQEIYVGNEQLLPDSVRKLRIKLFSIESVNGLAEKANFDDVLNSCIHELKRKLSGMTHEDEHFVQAMEFNSRLRGLINHNA</sequence>
<evidence type="ECO:0000313" key="3">
    <source>
        <dbReference type="Proteomes" id="UP000274541"/>
    </source>
</evidence>
<organism evidence="2 3">
    <name type="scientific">Pseudomonas syringae pv. aptata</name>
    <dbReference type="NCBI Taxonomy" id="83167"/>
    <lineage>
        <taxon>Bacteria</taxon>
        <taxon>Pseudomonadati</taxon>
        <taxon>Pseudomonadota</taxon>
        <taxon>Gammaproteobacteria</taxon>
        <taxon>Pseudomonadales</taxon>
        <taxon>Pseudomonadaceae</taxon>
        <taxon>Pseudomonas</taxon>
        <taxon>Pseudomonas syringae</taxon>
    </lineage>
</organism>
<keyword evidence="1" id="KW-1133">Transmembrane helix</keyword>
<dbReference type="Proteomes" id="UP000274541">
    <property type="component" value="Unassembled WGS sequence"/>
</dbReference>
<protein>
    <submittedName>
        <fullName evidence="2">Uncharacterized protein</fullName>
    </submittedName>
</protein>
<dbReference type="AlphaFoldDB" id="A0A3M3X665"/>
<comment type="caution">
    <text evidence="2">The sequence shown here is derived from an EMBL/GenBank/DDBJ whole genome shotgun (WGS) entry which is preliminary data.</text>
</comment>
<name>A0A3M3X665_PSEAP</name>
<feature type="transmembrane region" description="Helical" evidence="1">
    <location>
        <begin position="33"/>
        <end position="56"/>
    </location>
</feature>
<evidence type="ECO:0000256" key="1">
    <source>
        <dbReference type="SAM" id="Phobius"/>
    </source>
</evidence>
<reference evidence="2 3" key="1">
    <citation type="submission" date="2018-08" db="EMBL/GenBank/DDBJ databases">
        <title>Recombination of ecologically and evolutionarily significant loci maintains genetic cohesion in the Pseudomonas syringae species complex.</title>
        <authorList>
            <person name="Dillon M."/>
            <person name="Thakur S."/>
            <person name="Almeida R.N.D."/>
            <person name="Weir B.S."/>
            <person name="Guttman D.S."/>
        </authorList>
    </citation>
    <scope>NUCLEOTIDE SEQUENCE [LARGE SCALE GENOMIC DNA]</scope>
    <source>
        <strain evidence="2 3">ICMP 4388</strain>
    </source>
</reference>
<dbReference type="EMBL" id="RBPX01000180">
    <property type="protein sequence ID" value="RMO65482.1"/>
    <property type="molecule type" value="Genomic_DNA"/>
</dbReference>